<gene>
    <name evidence="2" type="ORF">DFA_02390</name>
</gene>
<proteinExistence type="predicted"/>
<evidence type="ECO:0000313" key="3">
    <source>
        <dbReference type="Proteomes" id="UP000007797"/>
    </source>
</evidence>
<keyword evidence="1" id="KW-0732">Signal</keyword>
<dbReference type="RefSeq" id="XP_004366776.1">
    <property type="nucleotide sequence ID" value="XM_004366719.1"/>
</dbReference>
<dbReference type="EMBL" id="GL883016">
    <property type="protein sequence ID" value="EGG19143.1"/>
    <property type="molecule type" value="Genomic_DNA"/>
</dbReference>
<sequence>MTCLLSLSNLLLLHIISEIEDNVDIICLLLTCKKLYSSKNSSLKRLIRFKGIEVIDTDKTGILLQFIATVSRFNLNSFKDILDNSISYQHIALFDQRCYNDYPKWIHDHIGAINIVDKSNITTALVYYDDNTSKSIESLYEISSIETLFINYSELRTMYLGSQDLSRLPNLQRLEVCGWRVDMDHHSSLKTLVIDVQQDERDGLDQLSYEIDKFVSLKELTFKMFLNNDSLNLHLLPSSLSSLTLRLSFIPEHDTFISLTSLVNFNIYIENFQEDEDGLFINLDGLTSLETFKFEERESLTLGYIVKISLPLSIKILTLRSSFIKISSESVLPMLEKLYAYQNLLIDDNISLSSSPLLKKLVIDYCVETITANLIPTTIEKLKIYKETQDKDILGQIVFPPNLTHLSILGEDCESVQPLSESLIKLKQTVNSQSPVTLPQQLKKLTLYFNDPNLVFPSTSSNYPPHLETLNLIDIQGDFKFSVPPITKYLSLLILPNHNLELNLKKNVQLPIYSITSKIQKTIIADQQQWLPSNTTHLTLDLCLKKLDDDSMVVAFRLDEIINHTNVRYLSITIHKTTFLLQFSIQRLDAESSNVLVLERQSLTGGIITQRKSINNQQQQYDIIYLYFSSDLTFKFNWMFRDHQENDL</sequence>
<keyword evidence="3" id="KW-1185">Reference proteome</keyword>
<name>F4PZB4_CACFS</name>
<dbReference type="GeneID" id="14871078"/>
<accession>F4PZB4</accession>
<dbReference type="AlphaFoldDB" id="F4PZB4"/>
<feature type="chain" id="PRO_5003315946" description="F-box domain-containing protein" evidence="1">
    <location>
        <begin position="19"/>
        <end position="648"/>
    </location>
</feature>
<evidence type="ECO:0000313" key="2">
    <source>
        <dbReference type="EMBL" id="EGG19143.1"/>
    </source>
</evidence>
<evidence type="ECO:0000256" key="1">
    <source>
        <dbReference type="SAM" id="SignalP"/>
    </source>
</evidence>
<feature type="signal peptide" evidence="1">
    <location>
        <begin position="1"/>
        <end position="18"/>
    </location>
</feature>
<organism evidence="2 3">
    <name type="scientific">Cavenderia fasciculata</name>
    <name type="common">Slime mold</name>
    <name type="synonym">Dictyostelium fasciculatum</name>
    <dbReference type="NCBI Taxonomy" id="261658"/>
    <lineage>
        <taxon>Eukaryota</taxon>
        <taxon>Amoebozoa</taxon>
        <taxon>Evosea</taxon>
        <taxon>Eumycetozoa</taxon>
        <taxon>Dictyostelia</taxon>
        <taxon>Acytosteliales</taxon>
        <taxon>Cavenderiaceae</taxon>
        <taxon>Cavenderia</taxon>
    </lineage>
</organism>
<dbReference type="Proteomes" id="UP000007797">
    <property type="component" value="Unassembled WGS sequence"/>
</dbReference>
<protein>
    <recommendedName>
        <fullName evidence="4">F-box domain-containing protein</fullName>
    </recommendedName>
</protein>
<dbReference type="KEGG" id="dfa:DFA_02390"/>
<reference evidence="3" key="1">
    <citation type="journal article" date="2011" name="Genome Res.">
        <title>Phylogeny-wide analysis of social amoeba genomes highlights ancient origins for complex intercellular communication.</title>
        <authorList>
            <person name="Heidel A.J."/>
            <person name="Lawal H.M."/>
            <person name="Felder M."/>
            <person name="Schilde C."/>
            <person name="Helps N.R."/>
            <person name="Tunggal B."/>
            <person name="Rivero F."/>
            <person name="John U."/>
            <person name="Schleicher M."/>
            <person name="Eichinger L."/>
            <person name="Platzer M."/>
            <person name="Noegel A.A."/>
            <person name="Schaap P."/>
            <person name="Gloeckner G."/>
        </authorList>
    </citation>
    <scope>NUCLEOTIDE SEQUENCE [LARGE SCALE GENOMIC DNA]</scope>
    <source>
        <strain evidence="3">SH3</strain>
    </source>
</reference>
<evidence type="ECO:0008006" key="4">
    <source>
        <dbReference type="Google" id="ProtNLM"/>
    </source>
</evidence>